<keyword evidence="1" id="KW-1133">Transmembrane helix</keyword>
<protein>
    <submittedName>
        <fullName evidence="2">Uncharacterized protein</fullName>
    </submittedName>
</protein>
<keyword evidence="1" id="KW-0472">Membrane</keyword>
<gene>
    <name evidence="2" type="ORF">M408DRAFT_137727</name>
</gene>
<dbReference type="EMBL" id="KN824292">
    <property type="protein sequence ID" value="KIM28651.1"/>
    <property type="molecule type" value="Genomic_DNA"/>
</dbReference>
<evidence type="ECO:0000313" key="2">
    <source>
        <dbReference type="EMBL" id="KIM28651.1"/>
    </source>
</evidence>
<evidence type="ECO:0000256" key="1">
    <source>
        <dbReference type="SAM" id="Phobius"/>
    </source>
</evidence>
<keyword evidence="1" id="KW-0812">Transmembrane</keyword>
<evidence type="ECO:0000313" key="3">
    <source>
        <dbReference type="Proteomes" id="UP000054097"/>
    </source>
</evidence>
<feature type="transmembrane region" description="Helical" evidence="1">
    <location>
        <begin position="67"/>
        <end position="94"/>
    </location>
</feature>
<dbReference type="HOGENOM" id="CLU_2135074_0_0_1"/>
<dbReference type="Proteomes" id="UP000054097">
    <property type="component" value="Unassembled WGS sequence"/>
</dbReference>
<dbReference type="AlphaFoldDB" id="A0A0C3BB46"/>
<sequence length="113" mass="11710">MATSVCFPPEDDGFGNRRYVSCPERTCANIFELVKGTAFGAAAGAVGSAVLRLHGHTMMDPLHAARAGALGGAVLGPGVMVGLFVGGIVLVGIIEALPCSFGYWNNRNVNTWS</sequence>
<proteinExistence type="predicted"/>
<feature type="transmembrane region" description="Helical" evidence="1">
    <location>
        <begin position="38"/>
        <end position="55"/>
    </location>
</feature>
<reference evidence="2 3" key="1">
    <citation type="submission" date="2014-04" db="EMBL/GenBank/DDBJ databases">
        <authorList>
            <consortium name="DOE Joint Genome Institute"/>
            <person name="Kuo A."/>
            <person name="Zuccaro A."/>
            <person name="Kohler A."/>
            <person name="Nagy L.G."/>
            <person name="Floudas D."/>
            <person name="Copeland A."/>
            <person name="Barry K.W."/>
            <person name="Cichocki N."/>
            <person name="Veneault-Fourrey C."/>
            <person name="LaButti K."/>
            <person name="Lindquist E.A."/>
            <person name="Lipzen A."/>
            <person name="Lundell T."/>
            <person name="Morin E."/>
            <person name="Murat C."/>
            <person name="Sun H."/>
            <person name="Tunlid A."/>
            <person name="Henrissat B."/>
            <person name="Grigoriev I.V."/>
            <person name="Hibbett D.S."/>
            <person name="Martin F."/>
            <person name="Nordberg H.P."/>
            <person name="Cantor M.N."/>
            <person name="Hua S.X."/>
        </authorList>
    </citation>
    <scope>NUCLEOTIDE SEQUENCE [LARGE SCALE GENOMIC DNA]</scope>
    <source>
        <strain evidence="2 3">MAFF 305830</strain>
    </source>
</reference>
<organism evidence="2 3">
    <name type="scientific">Serendipita vermifera MAFF 305830</name>
    <dbReference type="NCBI Taxonomy" id="933852"/>
    <lineage>
        <taxon>Eukaryota</taxon>
        <taxon>Fungi</taxon>
        <taxon>Dikarya</taxon>
        <taxon>Basidiomycota</taxon>
        <taxon>Agaricomycotina</taxon>
        <taxon>Agaricomycetes</taxon>
        <taxon>Sebacinales</taxon>
        <taxon>Serendipitaceae</taxon>
        <taxon>Serendipita</taxon>
    </lineage>
</organism>
<accession>A0A0C3BB46</accession>
<reference evidence="3" key="2">
    <citation type="submission" date="2015-01" db="EMBL/GenBank/DDBJ databases">
        <title>Evolutionary Origins and Diversification of the Mycorrhizal Mutualists.</title>
        <authorList>
            <consortium name="DOE Joint Genome Institute"/>
            <consortium name="Mycorrhizal Genomics Consortium"/>
            <person name="Kohler A."/>
            <person name="Kuo A."/>
            <person name="Nagy L.G."/>
            <person name="Floudas D."/>
            <person name="Copeland A."/>
            <person name="Barry K.W."/>
            <person name="Cichocki N."/>
            <person name="Veneault-Fourrey C."/>
            <person name="LaButti K."/>
            <person name="Lindquist E.A."/>
            <person name="Lipzen A."/>
            <person name="Lundell T."/>
            <person name="Morin E."/>
            <person name="Murat C."/>
            <person name="Riley R."/>
            <person name="Ohm R."/>
            <person name="Sun H."/>
            <person name="Tunlid A."/>
            <person name="Henrissat B."/>
            <person name="Grigoriev I.V."/>
            <person name="Hibbett D.S."/>
            <person name="Martin F."/>
        </authorList>
    </citation>
    <scope>NUCLEOTIDE SEQUENCE [LARGE SCALE GENOMIC DNA]</scope>
    <source>
        <strain evidence="3">MAFF 305830</strain>
    </source>
</reference>
<keyword evidence="3" id="KW-1185">Reference proteome</keyword>
<name>A0A0C3BB46_SERVB</name>